<dbReference type="GO" id="GO:0001919">
    <property type="term" value="P:regulation of receptor recycling"/>
    <property type="evidence" value="ECO:0007669"/>
    <property type="project" value="TreeGrafter"/>
</dbReference>
<feature type="compositionally biased region" description="Basic and acidic residues" evidence="3">
    <location>
        <begin position="7"/>
        <end position="19"/>
    </location>
</feature>
<dbReference type="GO" id="GO:0071230">
    <property type="term" value="P:cellular response to amino acid stimulus"/>
    <property type="evidence" value="ECO:0007669"/>
    <property type="project" value="TreeGrafter"/>
</dbReference>
<organism evidence="4 5">
    <name type="scientific">Dictyostelium firmibasis</name>
    <dbReference type="NCBI Taxonomy" id="79012"/>
    <lineage>
        <taxon>Eukaryota</taxon>
        <taxon>Amoebozoa</taxon>
        <taxon>Evosea</taxon>
        <taxon>Eumycetozoa</taxon>
        <taxon>Dictyostelia</taxon>
        <taxon>Dictyosteliales</taxon>
        <taxon>Dictyosteliaceae</taxon>
        <taxon>Dictyostelium</taxon>
    </lineage>
</organism>
<evidence type="ECO:0000313" key="5">
    <source>
        <dbReference type="Proteomes" id="UP001344447"/>
    </source>
</evidence>
<name>A0AAN7YY18_9MYCE</name>
<feature type="region of interest" description="Disordered" evidence="3">
    <location>
        <begin position="1"/>
        <end position="55"/>
    </location>
</feature>
<gene>
    <name evidence="4" type="ORF">RB653_005324</name>
</gene>
<protein>
    <submittedName>
        <fullName evidence="4">Uncharacterized protein</fullName>
    </submittedName>
</protein>
<keyword evidence="1" id="KW-0519">Myristate</keyword>
<evidence type="ECO:0000256" key="3">
    <source>
        <dbReference type="SAM" id="MobiDB-lite"/>
    </source>
</evidence>
<sequence length="174" mass="19590">MGCNMSKSDDIKNDNESRQRNQASSSQQPSSSQTPSKQIGIAAKDNEEQPQEVSYSQMRELDNDFFKDIIDRTAQKFIDVSMVGPDGKDSFLDREKDYSAQIKDSKLLKPISLTSFPRLSQQCQMSNLQNLLSQPTTFDNELMSKYTTSISENLNGIHVKDCGELVVFFGNSLK</sequence>
<keyword evidence="5" id="KW-1185">Reference proteome</keyword>
<dbReference type="GO" id="GO:0043410">
    <property type="term" value="P:positive regulation of MAPK cascade"/>
    <property type="evidence" value="ECO:0007669"/>
    <property type="project" value="TreeGrafter"/>
</dbReference>
<evidence type="ECO:0000313" key="4">
    <source>
        <dbReference type="EMBL" id="KAK5583726.1"/>
    </source>
</evidence>
<comment type="caution">
    <text evidence="4">The sequence shown here is derived from an EMBL/GenBank/DDBJ whole genome shotgun (WGS) entry which is preliminary data.</text>
</comment>
<dbReference type="AlphaFoldDB" id="A0AAN7YY18"/>
<dbReference type="PANTHER" id="PTHR13401">
    <property type="entry name" value="RAGULATOR COMPLEX PROTEIN LAMTOR1"/>
    <property type="match status" value="1"/>
</dbReference>
<dbReference type="GO" id="GO:0060090">
    <property type="term" value="F:molecular adaptor activity"/>
    <property type="evidence" value="ECO:0007669"/>
    <property type="project" value="TreeGrafter"/>
</dbReference>
<evidence type="ECO:0000256" key="1">
    <source>
        <dbReference type="ARBA" id="ARBA00022707"/>
    </source>
</evidence>
<feature type="compositionally biased region" description="Low complexity" evidence="3">
    <location>
        <begin position="20"/>
        <end position="38"/>
    </location>
</feature>
<reference evidence="4 5" key="1">
    <citation type="submission" date="2023-11" db="EMBL/GenBank/DDBJ databases">
        <title>Dfirmibasis_genome.</title>
        <authorList>
            <person name="Edelbroek B."/>
            <person name="Kjellin J."/>
            <person name="Jerlstrom-Hultqvist J."/>
            <person name="Soderbom F."/>
        </authorList>
    </citation>
    <scope>NUCLEOTIDE SEQUENCE [LARGE SCALE GENOMIC DNA]</scope>
    <source>
        <strain evidence="4 5">TNS-C-14</strain>
    </source>
</reference>
<dbReference type="GO" id="GO:0071986">
    <property type="term" value="C:Ragulator complex"/>
    <property type="evidence" value="ECO:0007669"/>
    <property type="project" value="TreeGrafter"/>
</dbReference>
<dbReference type="Proteomes" id="UP001344447">
    <property type="component" value="Unassembled WGS sequence"/>
</dbReference>
<dbReference type="EMBL" id="JAVFKY010000001">
    <property type="protein sequence ID" value="KAK5583726.1"/>
    <property type="molecule type" value="Genomic_DNA"/>
</dbReference>
<proteinExistence type="predicted"/>
<dbReference type="PANTHER" id="PTHR13401:SF2">
    <property type="entry name" value="RAGULATOR COMPLEX PROTEIN LAMTOR1"/>
    <property type="match status" value="1"/>
</dbReference>
<dbReference type="GO" id="GO:0005085">
    <property type="term" value="F:guanyl-nucleotide exchange factor activity"/>
    <property type="evidence" value="ECO:0007669"/>
    <property type="project" value="TreeGrafter"/>
</dbReference>
<keyword evidence="2" id="KW-0449">Lipoprotein</keyword>
<accession>A0AAN7YY18</accession>
<evidence type="ECO:0000256" key="2">
    <source>
        <dbReference type="ARBA" id="ARBA00023288"/>
    </source>
</evidence>